<gene>
    <name evidence="2" type="ORF">ElyMa_001861500</name>
</gene>
<comment type="caution">
    <text evidence="2">The sequence shown here is derived from an EMBL/GenBank/DDBJ whole genome shotgun (WGS) entry which is preliminary data.</text>
</comment>
<dbReference type="AlphaFoldDB" id="A0AAV4ENK9"/>
<protein>
    <submittedName>
        <fullName evidence="2">Uncharacterized protein</fullName>
    </submittedName>
</protein>
<proteinExistence type="predicted"/>
<feature type="compositionally biased region" description="Basic and acidic residues" evidence="1">
    <location>
        <begin position="12"/>
        <end position="22"/>
    </location>
</feature>
<evidence type="ECO:0000313" key="3">
    <source>
        <dbReference type="Proteomes" id="UP000762676"/>
    </source>
</evidence>
<evidence type="ECO:0000313" key="2">
    <source>
        <dbReference type="EMBL" id="GFR62043.1"/>
    </source>
</evidence>
<evidence type="ECO:0000256" key="1">
    <source>
        <dbReference type="SAM" id="MobiDB-lite"/>
    </source>
</evidence>
<accession>A0AAV4ENK9</accession>
<feature type="region of interest" description="Disordered" evidence="1">
    <location>
        <begin position="1"/>
        <end position="27"/>
    </location>
</feature>
<organism evidence="2 3">
    <name type="scientific">Elysia marginata</name>
    <dbReference type="NCBI Taxonomy" id="1093978"/>
    <lineage>
        <taxon>Eukaryota</taxon>
        <taxon>Metazoa</taxon>
        <taxon>Spiralia</taxon>
        <taxon>Lophotrochozoa</taxon>
        <taxon>Mollusca</taxon>
        <taxon>Gastropoda</taxon>
        <taxon>Heterobranchia</taxon>
        <taxon>Euthyneura</taxon>
        <taxon>Panpulmonata</taxon>
        <taxon>Sacoglossa</taxon>
        <taxon>Placobranchoidea</taxon>
        <taxon>Plakobranchidae</taxon>
        <taxon>Elysia</taxon>
    </lineage>
</organism>
<keyword evidence="3" id="KW-1185">Reference proteome</keyword>
<dbReference type="EMBL" id="BMAT01003775">
    <property type="protein sequence ID" value="GFR62043.1"/>
    <property type="molecule type" value="Genomic_DNA"/>
</dbReference>
<reference evidence="2 3" key="1">
    <citation type="journal article" date="2021" name="Elife">
        <title>Chloroplast acquisition without the gene transfer in kleptoplastic sea slugs, Plakobranchus ocellatus.</title>
        <authorList>
            <person name="Maeda T."/>
            <person name="Takahashi S."/>
            <person name="Yoshida T."/>
            <person name="Shimamura S."/>
            <person name="Takaki Y."/>
            <person name="Nagai Y."/>
            <person name="Toyoda A."/>
            <person name="Suzuki Y."/>
            <person name="Arimoto A."/>
            <person name="Ishii H."/>
            <person name="Satoh N."/>
            <person name="Nishiyama T."/>
            <person name="Hasebe M."/>
            <person name="Maruyama T."/>
            <person name="Minagawa J."/>
            <person name="Obokata J."/>
            <person name="Shigenobu S."/>
        </authorList>
    </citation>
    <scope>NUCLEOTIDE SEQUENCE [LARGE SCALE GENOMIC DNA]</scope>
</reference>
<dbReference type="Proteomes" id="UP000762676">
    <property type="component" value="Unassembled WGS sequence"/>
</dbReference>
<name>A0AAV4ENK9_9GAST</name>
<sequence length="276" mass="30908">MAPHLSITEAEAEQHTEQDENTSRLSASSKTTCDFHFQKHPSISLPFEEDMETDTSCSYPSHTIDTSTLQTATTSLDKFNDNTNSKYIPSLDTTWGGQYQARSLESILGDNSAFVADSSGKKEVAKFHNALHKPLLDTRIELDNVSPPYLHILLGIVLKHHKLLEEVAHKLDTEKSTEKDDLLTPMGLSLKNHGSNWRQLRNLEDKKQMEEGQAVFSETQEEFNKHIGVVEDLYDELELSNIPHTPLTPRSGPIASALDTVLNIEQTQDNTTSIPQ</sequence>